<organism evidence="2 3">
    <name type="scientific">Albidovulum denitrificans</name>
    <dbReference type="NCBI Taxonomy" id="404881"/>
    <lineage>
        <taxon>Bacteria</taxon>
        <taxon>Pseudomonadati</taxon>
        <taxon>Pseudomonadota</taxon>
        <taxon>Alphaproteobacteria</taxon>
        <taxon>Rhodobacterales</taxon>
        <taxon>Paracoccaceae</taxon>
        <taxon>Albidovulum</taxon>
    </lineage>
</organism>
<keyword evidence="3" id="KW-1185">Reference proteome</keyword>
<dbReference type="Proteomes" id="UP000238338">
    <property type="component" value="Unassembled WGS sequence"/>
</dbReference>
<dbReference type="GO" id="GO:0032259">
    <property type="term" value="P:methylation"/>
    <property type="evidence" value="ECO:0007669"/>
    <property type="project" value="UniProtKB-KW"/>
</dbReference>
<dbReference type="AlphaFoldDB" id="A0A2S8S7C3"/>
<name>A0A2S8S7C3_9RHOB</name>
<accession>A0A2S8S7C3</accession>
<dbReference type="InterPro" id="IPR029063">
    <property type="entry name" value="SAM-dependent_MTases_sf"/>
</dbReference>
<protein>
    <submittedName>
        <fullName evidence="2">Methyltransferase family protein</fullName>
    </submittedName>
</protein>
<evidence type="ECO:0000313" key="2">
    <source>
        <dbReference type="EMBL" id="PQV56700.1"/>
    </source>
</evidence>
<feature type="domain" description="Methyltransferase type 11" evidence="1">
    <location>
        <begin position="218"/>
        <end position="294"/>
    </location>
</feature>
<dbReference type="Pfam" id="PF08241">
    <property type="entry name" value="Methyltransf_11"/>
    <property type="match status" value="1"/>
</dbReference>
<gene>
    <name evidence="2" type="ORF">LX70_02273</name>
</gene>
<evidence type="ECO:0000313" key="3">
    <source>
        <dbReference type="Proteomes" id="UP000238338"/>
    </source>
</evidence>
<evidence type="ECO:0000259" key="1">
    <source>
        <dbReference type="Pfam" id="PF08241"/>
    </source>
</evidence>
<dbReference type="RefSeq" id="WP_211301706.1">
    <property type="nucleotide sequence ID" value="NZ_PVEP01000004.1"/>
</dbReference>
<reference evidence="2 3" key="1">
    <citation type="submission" date="2018-02" db="EMBL/GenBank/DDBJ databases">
        <title>Genomic Encyclopedia of Archaeal and Bacterial Type Strains, Phase II (KMG-II): from individual species to whole genera.</title>
        <authorList>
            <person name="Goeker M."/>
        </authorList>
    </citation>
    <scope>NUCLEOTIDE SEQUENCE [LARGE SCALE GENOMIC DNA]</scope>
    <source>
        <strain evidence="2 3">DSM 18921</strain>
    </source>
</reference>
<comment type="caution">
    <text evidence="2">The sequence shown here is derived from an EMBL/GenBank/DDBJ whole genome shotgun (WGS) entry which is preliminary data.</text>
</comment>
<dbReference type="CDD" id="cd02440">
    <property type="entry name" value="AdoMet_MTases"/>
    <property type="match status" value="1"/>
</dbReference>
<proteinExistence type="predicted"/>
<dbReference type="GO" id="GO:0008757">
    <property type="term" value="F:S-adenosylmethionine-dependent methyltransferase activity"/>
    <property type="evidence" value="ECO:0007669"/>
    <property type="project" value="InterPro"/>
</dbReference>
<dbReference type="InterPro" id="IPR013216">
    <property type="entry name" value="Methyltransf_11"/>
</dbReference>
<sequence length="380" mass="42591">MNNSYTLQSIINKLMKEGKRAGYSVGASEPLTNAAIAIMLRKSVNTIINYKKGKGLNEEIANRLIRCFFKHDEAGNQDYNILRTALDKEIRKHSVAKLSVFHELKSAQLFWNHILTEINYSFGEDRQIYSRSIEGAAHHISSIANMPYETAKSIASDARSKLFNTKYGKKIDSPDEREVDGNDWLKEITFVSQFMGVPEIGQLSCICVGIGSKPEGVGFYDKFKEFFAFDIAAGAVEIATKHFRNVNVGEAEDLPTTLTFDVYYCLKTYQSSYFGIERALSEAWRVLKPNGTAIVSVSHLYLSKDETITRGLSRTNYNPNYAARNEGYSEPDPMYVLDLISGISSLALAAGFSDLKFISGAAEHYIGFKKPRCDMNGRFD</sequence>
<dbReference type="EMBL" id="PVEP01000004">
    <property type="protein sequence ID" value="PQV56700.1"/>
    <property type="molecule type" value="Genomic_DNA"/>
</dbReference>
<keyword evidence="2" id="KW-0489">Methyltransferase</keyword>
<dbReference type="SUPFAM" id="SSF53335">
    <property type="entry name" value="S-adenosyl-L-methionine-dependent methyltransferases"/>
    <property type="match status" value="1"/>
</dbReference>
<dbReference type="Gene3D" id="3.40.50.150">
    <property type="entry name" value="Vaccinia Virus protein VP39"/>
    <property type="match status" value="1"/>
</dbReference>
<keyword evidence="2" id="KW-0808">Transferase</keyword>